<evidence type="ECO:0000259" key="6">
    <source>
        <dbReference type="PROSITE" id="PS50937"/>
    </source>
</evidence>
<dbReference type="STRING" id="519424.AZF04_13485"/>
<dbReference type="OrthoDB" id="9806513at2"/>
<gene>
    <name evidence="7" type="ORF">AZF04_13485</name>
</gene>
<proteinExistence type="predicted"/>
<evidence type="ECO:0000256" key="2">
    <source>
        <dbReference type="ARBA" id="ARBA00023015"/>
    </source>
</evidence>
<feature type="coiled-coil region" evidence="5">
    <location>
        <begin position="82"/>
        <end position="109"/>
    </location>
</feature>
<evidence type="ECO:0000256" key="3">
    <source>
        <dbReference type="ARBA" id="ARBA00023125"/>
    </source>
</evidence>
<evidence type="ECO:0000256" key="5">
    <source>
        <dbReference type="SAM" id="Coils"/>
    </source>
</evidence>
<accession>A0A162CR57</accession>
<dbReference type="Pfam" id="PF13411">
    <property type="entry name" value="MerR_1"/>
    <property type="match status" value="1"/>
</dbReference>
<dbReference type="Gene3D" id="1.10.1660.10">
    <property type="match status" value="1"/>
</dbReference>
<dbReference type="GO" id="GO:0003700">
    <property type="term" value="F:DNA-binding transcription factor activity"/>
    <property type="evidence" value="ECO:0007669"/>
    <property type="project" value="InterPro"/>
</dbReference>
<keyword evidence="8" id="KW-1185">Reference proteome</keyword>
<feature type="domain" description="HTH merR-type" evidence="6">
    <location>
        <begin position="1"/>
        <end position="68"/>
    </location>
</feature>
<dbReference type="AlphaFoldDB" id="A0A162CR57"/>
<dbReference type="CDD" id="cd00592">
    <property type="entry name" value="HTH_MerR-like"/>
    <property type="match status" value="1"/>
</dbReference>
<sequence length="143" mass="17148">MKIKEFAAKYHMKPDTVRYYEKENLLTPKRLNNSYREYDETCEKQLQFIIVLKQMGFTIKEIQQVLMLRDQPISTTCNVSTVSLLDKKMSKLEEKIHFYQKALEVIERIKALINEGKYEQNKEVIEELMLGFFHNIQSEEFNE</sequence>
<name>A0A162CR57_9BACI</name>
<evidence type="ECO:0000313" key="8">
    <source>
        <dbReference type="Proteomes" id="UP000075806"/>
    </source>
</evidence>
<evidence type="ECO:0000256" key="1">
    <source>
        <dbReference type="ARBA" id="ARBA00022491"/>
    </source>
</evidence>
<dbReference type="InterPro" id="IPR000551">
    <property type="entry name" value="MerR-type_HTH_dom"/>
</dbReference>
<dbReference type="RefSeq" id="WP_061950268.1">
    <property type="nucleotide sequence ID" value="NZ_LTAO01000039.1"/>
</dbReference>
<dbReference type="PANTHER" id="PTHR30204:SF69">
    <property type="entry name" value="MERR-FAMILY TRANSCRIPTIONAL REGULATOR"/>
    <property type="match status" value="1"/>
</dbReference>
<keyword evidence="1" id="KW-0678">Repressor</keyword>
<dbReference type="SUPFAM" id="SSF46955">
    <property type="entry name" value="Putative DNA-binding domain"/>
    <property type="match status" value="1"/>
</dbReference>
<dbReference type="PROSITE" id="PS50937">
    <property type="entry name" value="HTH_MERR_2"/>
    <property type="match status" value="1"/>
</dbReference>
<dbReference type="EMBL" id="LTAO01000039">
    <property type="protein sequence ID" value="KYG26092.1"/>
    <property type="molecule type" value="Genomic_DNA"/>
</dbReference>
<organism evidence="7 8">
    <name type="scientific">Alkalihalobacillus trypoxylicola</name>
    <dbReference type="NCBI Taxonomy" id="519424"/>
    <lineage>
        <taxon>Bacteria</taxon>
        <taxon>Bacillati</taxon>
        <taxon>Bacillota</taxon>
        <taxon>Bacilli</taxon>
        <taxon>Bacillales</taxon>
        <taxon>Bacillaceae</taxon>
        <taxon>Alkalihalobacillus</taxon>
    </lineage>
</organism>
<keyword evidence="5" id="KW-0175">Coiled coil</keyword>
<protein>
    <submittedName>
        <fullName evidence="7">MarR family transcriptional regulator</fullName>
    </submittedName>
</protein>
<keyword evidence="3" id="KW-0238">DNA-binding</keyword>
<comment type="caution">
    <text evidence="7">The sequence shown here is derived from an EMBL/GenBank/DDBJ whole genome shotgun (WGS) entry which is preliminary data.</text>
</comment>
<dbReference type="PANTHER" id="PTHR30204">
    <property type="entry name" value="REDOX-CYCLING DRUG-SENSING TRANSCRIPTIONAL ACTIVATOR SOXR"/>
    <property type="match status" value="1"/>
</dbReference>
<keyword evidence="4" id="KW-0804">Transcription</keyword>
<dbReference type="InterPro" id="IPR009061">
    <property type="entry name" value="DNA-bd_dom_put_sf"/>
</dbReference>
<dbReference type="GO" id="GO:0003677">
    <property type="term" value="F:DNA binding"/>
    <property type="evidence" value="ECO:0007669"/>
    <property type="project" value="UniProtKB-KW"/>
</dbReference>
<keyword evidence="2" id="KW-0805">Transcription regulation</keyword>
<dbReference type="InterPro" id="IPR047057">
    <property type="entry name" value="MerR_fam"/>
</dbReference>
<reference evidence="7" key="1">
    <citation type="submission" date="2016-02" db="EMBL/GenBank/DDBJ databases">
        <title>Genome sequence of Bacillus trypoxylicola KCTC 13244(T).</title>
        <authorList>
            <person name="Jeong H."/>
            <person name="Park S.-H."/>
            <person name="Choi S.-K."/>
        </authorList>
    </citation>
    <scope>NUCLEOTIDE SEQUENCE [LARGE SCALE GENOMIC DNA]</scope>
    <source>
        <strain evidence="7">KCTC 13244</strain>
    </source>
</reference>
<dbReference type="Proteomes" id="UP000075806">
    <property type="component" value="Unassembled WGS sequence"/>
</dbReference>
<dbReference type="SMART" id="SM00422">
    <property type="entry name" value="HTH_MERR"/>
    <property type="match status" value="1"/>
</dbReference>
<evidence type="ECO:0000313" key="7">
    <source>
        <dbReference type="EMBL" id="KYG26092.1"/>
    </source>
</evidence>
<evidence type="ECO:0000256" key="4">
    <source>
        <dbReference type="ARBA" id="ARBA00023163"/>
    </source>
</evidence>